<feature type="transmembrane region" description="Helical" evidence="1">
    <location>
        <begin position="33"/>
        <end position="55"/>
    </location>
</feature>
<comment type="caution">
    <text evidence="2">The sequence shown here is derived from an EMBL/GenBank/DDBJ whole genome shotgun (WGS) entry which is preliminary data.</text>
</comment>
<name>A0A2W4YX48_9CYAN</name>
<protein>
    <submittedName>
        <fullName evidence="2">Uncharacterized protein</fullName>
    </submittedName>
</protein>
<reference evidence="3" key="1">
    <citation type="submission" date="2018-04" db="EMBL/GenBank/DDBJ databases">
        <authorList>
            <person name="Cornet L."/>
        </authorList>
    </citation>
    <scope>NUCLEOTIDE SEQUENCE [LARGE SCALE GENOMIC DNA]</scope>
</reference>
<dbReference type="Proteomes" id="UP000249794">
    <property type="component" value="Unassembled WGS sequence"/>
</dbReference>
<keyword evidence="1" id="KW-0812">Transmembrane</keyword>
<dbReference type="EMBL" id="QBMP01000276">
    <property type="protein sequence ID" value="PZO47368.1"/>
    <property type="molecule type" value="Genomic_DNA"/>
</dbReference>
<keyword evidence="1" id="KW-1133">Transmembrane helix</keyword>
<reference evidence="2 3" key="2">
    <citation type="submission" date="2018-06" db="EMBL/GenBank/DDBJ databases">
        <title>Metagenomic assembly of (sub)arctic Cyanobacteria and their associated microbiome from non-axenic cultures.</title>
        <authorList>
            <person name="Baurain D."/>
        </authorList>
    </citation>
    <scope>NUCLEOTIDE SEQUENCE [LARGE SCALE GENOMIC DNA]</scope>
    <source>
        <strain evidence="2">ULC027bin1</strain>
    </source>
</reference>
<accession>A0A2W4YX48</accession>
<sequence>MSDEILKQVAEQAAKQAAERACKQKEQHRRSHLLLLCIIISILGLPWLLLLAGGIRVRQQQAQLDIRSDAFFAQIQNYPQNASAQAFDRLSADLGFSSNALYSPQISINAQAAQAYRSIEKSLNRFLDEQSQLTADPITALTPDLKDYLNAHQRKISAVEQHLLAQAAPRWSVDLDQMFDIDYGFPGFTNVLNVQKLLLLSALNSSQTGQTAEVWTALEASWQLNQTLSQRPDLTSQVLVSVVTEKQAALLRHLNNVPPLWRSRLDQQIHSLSIHPSALDGLRFETWLQYKISKKSLATILAQPAEALSEERPKEQPEERTDNHLEKLLALPTQNFSERLLKSLSAQMSYWFSPAYYSQLIRIEALQAAQRAFDQLDRLNVCSTTRIVAEQVMQAESTSWHQAIAVDPFVTAQRWKLAGDRQLNLELTQKVLQAKQAFQTSRQWPATLPNLTSQACPNQHWLYERSNNNQAMSLSLSPSNIVEPSIPLSYRSATELTPTQMNPP</sequence>
<evidence type="ECO:0000256" key="1">
    <source>
        <dbReference type="SAM" id="Phobius"/>
    </source>
</evidence>
<keyword evidence="1" id="KW-0472">Membrane</keyword>
<evidence type="ECO:0000313" key="3">
    <source>
        <dbReference type="Proteomes" id="UP000249794"/>
    </source>
</evidence>
<organism evidence="2 3">
    <name type="scientific">Phormidesmis priestleyi</name>
    <dbReference type="NCBI Taxonomy" id="268141"/>
    <lineage>
        <taxon>Bacteria</taxon>
        <taxon>Bacillati</taxon>
        <taxon>Cyanobacteriota</taxon>
        <taxon>Cyanophyceae</taxon>
        <taxon>Leptolyngbyales</taxon>
        <taxon>Leptolyngbyaceae</taxon>
        <taxon>Phormidesmis</taxon>
    </lineage>
</organism>
<proteinExistence type="predicted"/>
<dbReference type="AlphaFoldDB" id="A0A2W4YX48"/>
<gene>
    <name evidence="2" type="ORF">DCF15_19100</name>
</gene>
<evidence type="ECO:0000313" key="2">
    <source>
        <dbReference type="EMBL" id="PZO47368.1"/>
    </source>
</evidence>